<proteinExistence type="predicted"/>
<gene>
    <name evidence="3" type="ORF">MZO42_05100</name>
</gene>
<keyword evidence="2" id="KW-0732">Signal</keyword>
<evidence type="ECO:0008006" key="4">
    <source>
        <dbReference type="Google" id="ProtNLM"/>
    </source>
</evidence>
<reference evidence="3" key="1">
    <citation type="submission" date="2022-04" db="EMBL/GenBank/DDBJ databases">
        <title>Tomato heritable bacteria conferring resistance against bacterial wilt.</title>
        <authorList>
            <person name="Yin J."/>
        </authorList>
    </citation>
    <scope>NUCLEOTIDE SEQUENCE</scope>
    <source>
        <strain evidence="3">Cra20</strain>
    </source>
</reference>
<dbReference type="EMBL" id="JALMLT010000001">
    <property type="protein sequence ID" value="MDT8758067.1"/>
    <property type="molecule type" value="Genomic_DNA"/>
</dbReference>
<feature type="chain" id="PRO_5047219360" description="Secreted protein" evidence="2">
    <location>
        <begin position="21"/>
        <end position="159"/>
    </location>
</feature>
<organism evidence="3">
    <name type="scientific">Sphingomonas psychrotolerans</name>
    <dbReference type="NCBI Taxonomy" id="1327635"/>
    <lineage>
        <taxon>Bacteria</taxon>
        <taxon>Pseudomonadati</taxon>
        <taxon>Pseudomonadota</taxon>
        <taxon>Alphaproteobacteria</taxon>
        <taxon>Sphingomonadales</taxon>
        <taxon>Sphingomonadaceae</taxon>
        <taxon>Sphingomonas</taxon>
    </lineage>
</organism>
<evidence type="ECO:0000256" key="1">
    <source>
        <dbReference type="SAM" id="MobiDB-lite"/>
    </source>
</evidence>
<sequence>MRMTLVSCVIACGLISPALAGERSGVSSRPVALAALIKDPAARQGAVSASDNSLPQRFMLPAGGARLERLPEAPLAGEARQASSSSAAWGPGSTLTEVTARAGGSYAVHDILRDQPRPRHRNSPLSAAFVLKLDGNDDSPAFSVGGGGVAAAVWQAVPK</sequence>
<feature type="signal peptide" evidence="2">
    <location>
        <begin position="1"/>
        <end position="20"/>
    </location>
</feature>
<accession>A0ABU3N0J3</accession>
<protein>
    <recommendedName>
        <fullName evidence="4">Secreted protein</fullName>
    </recommendedName>
</protein>
<comment type="caution">
    <text evidence="3">The sequence shown here is derived from an EMBL/GenBank/DDBJ whole genome shotgun (WGS) entry which is preliminary data.</text>
</comment>
<name>A0ABU3N0J3_9SPHN</name>
<evidence type="ECO:0000313" key="3">
    <source>
        <dbReference type="EMBL" id="MDT8758067.1"/>
    </source>
</evidence>
<feature type="region of interest" description="Disordered" evidence="1">
    <location>
        <begin position="74"/>
        <end position="93"/>
    </location>
</feature>
<evidence type="ECO:0000256" key="2">
    <source>
        <dbReference type="SAM" id="SignalP"/>
    </source>
</evidence>